<dbReference type="RefSeq" id="WP_005882413.1">
    <property type="nucleotide sequence ID" value="NZ_ADNU01000016.1"/>
</dbReference>
<accession>D4YKM0</accession>
<proteinExistence type="predicted"/>
<sequence length="149" mass="16496">MTAPSSLYSERVTPSIWWWVVALVLSAMTSLMVIPLSWIAGIIVPIVVFIAVALTLRSLIPRVTVTQDVLFAGPAHIERSFITEATPLKGEDAFKARGQKLDARAFLVTRPWAKDVVKVDIEDPNDPTPYWIVSTNNPDELARVLTQQG</sequence>
<feature type="transmembrane region" description="Helical" evidence="1">
    <location>
        <begin position="16"/>
        <end position="34"/>
    </location>
</feature>
<keyword evidence="1" id="KW-1133">Transmembrane helix</keyword>
<reference evidence="2 3" key="1">
    <citation type="submission" date="2010-04" db="EMBL/GenBank/DDBJ databases">
        <authorList>
            <person name="Qin X."/>
            <person name="Bachman B."/>
            <person name="Battles P."/>
            <person name="Bell A."/>
            <person name="Bess C."/>
            <person name="Bickham C."/>
            <person name="Chaboub L."/>
            <person name="Chen D."/>
            <person name="Coyle M."/>
            <person name="Deiros D.R."/>
            <person name="Dinh H."/>
            <person name="Forbes L."/>
            <person name="Fowler G."/>
            <person name="Francisco L."/>
            <person name="Fu Q."/>
            <person name="Gubbala S."/>
            <person name="Hale W."/>
            <person name="Han Y."/>
            <person name="Hemphill L."/>
            <person name="Highlander S.K."/>
            <person name="Hirani K."/>
            <person name="Hogues M."/>
            <person name="Jackson L."/>
            <person name="Jakkamsetti A."/>
            <person name="Javaid M."/>
            <person name="Jiang H."/>
            <person name="Korchina V."/>
            <person name="Kovar C."/>
            <person name="Lara F."/>
            <person name="Lee S."/>
            <person name="Mata R."/>
            <person name="Mathew T."/>
            <person name="Moen C."/>
            <person name="Morales K."/>
            <person name="Munidasa M."/>
            <person name="Nazareth L."/>
            <person name="Ngo R."/>
            <person name="Nguyen L."/>
            <person name="Okwuonu G."/>
            <person name="Ongeri F."/>
            <person name="Patil S."/>
            <person name="Petrosino J."/>
            <person name="Pham C."/>
            <person name="Pham P."/>
            <person name="Pu L.-L."/>
            <person name="Puazo M."/>
            <person name="Raj R."/>
            <person name="Reid J."/>
            <person name="Rouhana J."/>
            <person name="Saada N."/>
            <person name="Shang Y."/>
            <person name="Simmons D."/>
            <person name="Thornton R."/>
            <person name="Warren J."/>
            <person name="Weissenberger G."/>
            <person name="Zhang J."/>
            <person name="Zhang L."/>
            <person name="Zhou C."/>
            <person name="Zhu D."/>
            <person name="Muzny D."/>
            <person name="Worley K."/>
            <person name="Gibbs R."/>
        </authorList>
    </citation>
    <scope>NUCLEOTIDE SEQUENCE [LARGE SCALE GENOMIC DNA]</scope>
    <source>
        <strain evidence="2 3">ATCC 49030</strain>
    </source>
</reference>
<keyword evidence="1" id="KW-0812">Transmembrane</keyword>
<protein>
    <recommendedName>
        <fullName evidence="4">DUF3093 domain-containing protein</fullName>
    </recommendedName>
</protein>
<dbReference type="EMBL" id="ADNU01000016">
    <property type="protein sequence ID" value="EFG48223.1"/>
    <property type="molecule type" value="Genomic_DNA"/>
</dbReference>
<dbReference type="Proteomes" id="UP000005714">
    <property type="component" value="Unassembled WGS sequence"/>
</dbReference>
<keyword evidence="1" id="KW-0472">Membrane</keyword>
<organism evidence="2 3">
    <name type="scientific">Brevibacterium mcbrellneri ATCC 49030</name>
    <dbReference type="NCBI Taxonomy" id="585530"/>
    <lineage>
        <taxon>Bacteria</taxon>
        <taxon>Bacillati</taxon>
        <taxon>Actinomycetota</taxon>
        <taxon>Actinomycetes</taxon>
        <taxon>Micrococcales</taxon>
        <taxon>Brevibacteriaceae</taxon>
        <taxon>Brevibacterium</taxon>
    </lineage>
</organism>
<evidence type="ECO:0008006" key="4">
    <source>
        <dbReference type="Google" id="ProtNLM"/>
    </source>
</evidence>
<gene>
    <name evidence="2" type="ORF">HMPREF0183_0480</name>
</gene>
<dbReference type="STRING" id="585530.HMPREF0183_0480"/>
<name>D4YKM0_9MICO</name>
<comment type="caution">
    <text evidence="2">The sequence shown here is derived from an EMBL/GenBank/DDBJ whole genome shotgun (WGS) entry which is preliminary data.</text>
</comment>
<evidence type="ECO:0000313" key="2">
    <source>
        <dbReference type="EMBL" id="EFG48223.1"/>
    </source>
</evidence>
<dbReference type="eggNOG" id="ENOG5032Z7M">
    <property type="taxonomic scope" value="Bacteria"/>
</dbReference>
<dbReference type="AlphaFoldDB" id="D4YKM0"/>
<evidence type="ECO:0000313" key="3">
    <source>
        <dbReference type="Proteomes" id="UP000005714"/>
    </source>
</evidence>
<evidence type="ECO:0000256" key="1">
    <source>
        <dbReference type="SAM" id="Phobius"/>
    </source>
</evidence>
<dbReference type="OrthoDB" id="3217020at2"/>
<keyword evidence="3" id="KW-1185">Reference proteome</keyword>
<dbReference type="InterPro" id="IPR021443">
    <property type="entry name" value="DUF3093"/>
</dbReference>
<feature type="transmembrane region" description="Helical" evidence="1">
    <location>
        <begin position="41"/>
        <end position="60"/>
    </location>
</feature>
<dbReference type="Pfam" id="PF11292">
    <property type="entry name" value="DUF3093"/>
    <property type="match status" value="1"/>
</dbReference>